<dbReference type="EMBL" id="KV429035">
    <property type="protein sequence ID" value="KZT73938.1"/>
    <property type="molecule type" value="Genomic_DNA"/>
</dbReference>
<evidence type="ECO:0000313" key="2">
    <source>
        <dbReference type="Proteomes" id="UP000076727"/>
    </source>
</evidence>
<dbReference type="Proteomes" id="UP000076727">
    <property type="component" value="Unassembled WGS sequence"/>
</dbReference>
<protein>
    <submittedName>
        <fullName evidence="1">Uncharacterized protein</fullName>
    </submittedName>
</protein>
<dbReference type="AlphaFoldDB" id="A0A165TTR8"/>
<proteinExistence type="predicted"/>
<evidence type="ECO:0000313" key="1">
    <source>
        <dbReference type="EMBL" id="KZT73938.1"/>
    </source>
</evidence>
<organism evidence="1 2">
    <name type="scientific">Daedalea quercina L-15889</name>
    <dbReference type="NCBI Taxonomy" id="1314783"/>
    <lineage>
        <taxon>Eukaryota</taxon>
        <taxon>Fungi</taxon>
        <taxon>Dikarya</taxon>
        <taxon>Basidiomycota</taxon>
        <taxon>Agaricomycotina</taxon>
        <taxon>Agaricomycetes</taxon>
        <taxon>Polyporales</taxon>
        <taxon>Fomitopsis</taxon>
    </lineage>
</organism>
<name>A0A165TTR8_9APHY</name>
<accession>A0A165TTR8</accession>
<sequence>MGIRAFAHSAGVHASRECTRSQTRRIITVRSQCPQDLTSMTASRRQLKPVDNFKDIQSISLRHMLRGSVALLSQVISLALVRSLHISVEVVCCHKSKACYCAAWSREVGWHGSLGLVQ</sequence>
<gene>
    <name evidence="1" type="ORF">DAEQUDRAFT_361722</name>
</gene>
<keyword evidence="2" id="KW-1185">Reference proteome</keyword>
<reference evidence="1 2" key="1">
    <citation type="journal article" date="2016" name="Mol. Biol. Evol.">
        <title>Comparative Genomics of Early-Diverging Mushroom-Forming Fungi Provides Insights into the Origins of Lignocellulose Decay Capabilities.</title>
        <authorList>
            <person name="Nagy L.G."/>
            <person name="Riley R."/>
            <person name="Tritt A."/>
            <person name="Adam C."/>
            <person name="Daum C."/>
            <person name="Floudas D."/>
            <person name="Sun H."/>
            <person name="Yadav J.S."/>
            <person name="Pangilinan J."/>
            <person name="Larsson K.H."/>
            <person name="Matsuura K."/>
            <person name="Barry K."/>
            <person name="Labutti K."/>
            <person name="Kuo R."/>
            <person name="Ohm R.A."/>
            <person name="Bhattacharya S.S."/>
            <person name="Shirouzu T."/>
            <person name="Yoshinaga Y."/>
            <person name="Martin F.M."/>
            <person name="Grigoriev I.V."/>
            <person name="Hibbett D.S."/>
        </authorList>
    </citation>
    <scope>NUCLEOTIDE SEQUENCE [LARGE SCALE GENOMIC DNA]</scope>
    <source>
        <strain evidence="1 2">L-15889</strain>
    </source>
</reference>